<dbReference type="Proteomes" id="UP000524246">
    <property type="component" value="Unassembled WGS sequence"/>
</dbReference>
<dbReference type="PANTHER" id="PTHR40446">
    <property type="entry name" value="N-ACETYLGLUCOSAMINE-1-PHOSPHODIESTER ALPHA-N-ACETYLGLUCOSAMINIDASE"/>
    <property type="match status" value="1"/>
</dbReference>
<dbReference type="EMBL" id="JAAZON010000114">
    <property type="protein sequence ID" value="NMC62096.1"/>
    <property type="molecule type" value="Genomic_DNA"/>
</dbReference>
<name>A0A7X9FQN2_9DELT</name>
<evidence type="ECO:0000313" key="3">
    <source>
        <dbReference type="EMBL" id="NMC62096.1"/>
    </source>
</evidence>
<evidence type="ECO:0000313" key="4">
    <source>
        <dbReference type="Proteomes" id="UP000524246"/>
    </source>
</evidence>
<dbReference type="GO" id="GO:0016798">
    <property type="term" value="F:hydrolase activity, acting on glycosyl bonds"/>
    <property type="evidence" value="ECO:0007669"/>
    <property type="project" value="UniProtKB-KW"/>
</dbReference>
<gene>
    <name evidence="3" type="ORF">GYA55_02910</name>
</gene>
<proteinExistence type="predicted"/>
<dbReference type="Pfam" id="PF09992">
    <property type="entry name" value="NAGPA"/>
    <property type="match status" value="1"/>
</dbReference>
<evidence type="ECO:0000259" key="2">
    <source>
        <dbReference type="Pfam" id="PF09992"/>
    </source>
</evidence>
<dbReference type="AlphaFoldDB" id="A0A7X9FQN2"/>
<evidence type="ECO:0000256" key="1">
    <source>
        <dbReference type="SAM" id="SignalP"/>
    </source>
</evidence>
<keyword evidence="3" id="KW-0378">Hydrolase</keyword>
<sequence length="267" mass="28818">MQISGCIKIALITVLLCLQAQIASAATEIQWLDLGEDLQTTELADSVSSGIFQARFIFVRSSLKRYSLSVIRAEDFGRKRANVETLCNLAKGSACINANFFDEKGDPLGLVVNKANVYRKMHWGGKTLNGVFLSTRSGPIITNRAEAPISIALDAIQAGPILIENSKIVEGIRESSPASRRSGICINRSGDLLFFIATANFSKIPIEAVQAILKRPGIDCVSALNLDGGGSAQLFVNPNVGNIMSSYETLYIVGRDEVPVVLCLRLN</sequence>
<organism evidence="3 4">
    <name type="scientific">SAR324 cluster bacterium</name>
    <dbReference type="NCBI Taxonomy" id="2024889"/>
    <lineage>
        <taxon>Bacteria</taxon>
        <taxon>Deltaproteobacteria</taxon>
        <taxon>SAR324 cluster</taxon>
    </lineage>
</organism>
<keyword evidence="3" id="KW-0326">Glycosidase</keyword>
<accession>A0A7X9FQN2</accession>
<feature type="chain" id="PRO_5030883549" evidence="1">
    <location>
        <begin position="26"/>
        <end position="267"/>
    </location>
</feature>
<dbReference type="PANTHER" id="PTHR40446:SF2">
    <property type="entry name" value="N-ACETYLGLUCOSAMINE-1-PHOSPHODIESTER ALPHA-N-ACETYLGLUCOSAMINIDASE"/>
    <property type="match status" value="1"/>
</dbReference>
<feature type="signal peptide" evidence="1">
    <location>
        <begin position="1"/>
        <end position="25"/>
    </location>
</feature>
<dbReference type="InterPro" id="IPR018711">
    <property type="entry name" value="NAGPA"/>
</dbReference>
<protein>
    <submittedName>
        <fullName evidence="3">Phosphodiester glycosidase family protein</fullName>
    </submittedName>
</protein>
<feature type="domain" description="Phosphodiester glycosidase" evidence="2">
    <location>
        <begin position="94"/>
        <end position="240"/>
    </location>
</feature>
<comment type="caution">
    <text evidence="3">The sequence shown here is derived from an EMBL/GenBank/DDBJ whole genome shotgun (WGS) entry which is preliminary data.</text>
</comment>
<keyword evidence="1" id="KW-0732">Signal</keyword>
<reference evidence="3 4" key="1">
    <citation type="journal article" date="2020" name="Biotechnol. Biofuels">
        <title>New insights from the biogas microbiome by comprehensive genome-resolved metagenomics of nearly 1600 species originating from multiple anaerobic digesters.</title>
        <authorList>
            <person name="Campanaro S."/>
            <person name="Treu L."/>
            <person name="Rodriguez-R L.M."/>
            <person name="Kovalovszki A."/>
            <person name="Ziels R.M."/>
            <person name="Maus I."/>
            <person name="Zhu X."/>
            <person name="Kougias P.G."/>
            <person name="Basile A."/>
            <person name="Luo G."/>
            <person name="Schluter A."/>
            <person name="Konstantinidis K.T."/>
            <person name="Angelidaki I."/>
        </authorList>
    </citation>
    <scope>NUCLEOTIDE SEQUENCE [LARGE SCALE GENOMIC DNA]</scope>
    <source>
        <strain evidence="3">AS27yjCOA_65</strain>
    </source>
</reference>